<evidence type="ECO:0000313" key="2">
    <source>
        <dbReference type="EMBL" id="ORX83760.1"/>
    </source>
</evidence>
<dbReference type="Gene3D" id="1.10.472.10">
    <property type="entry name" value="Cyclin-like"/>
    <property type="match status" value="1"/>
</dbReference>
<dbReference type="GO" id="GO:0019901">
    <property type="term" value="F:protein kinase binding"/>
    <property type="evidence" value="ECO:0007669"/>
    <property type="project" value="InterPro"/>
</dbReference>
<evidence type="ECO:0000313" key="3">
    <source>
        <dbReference type="Proteomes" id="UP000193498"/>
    </source>
</evidence>
<dbReference type="InterPro" id="IPR013922">
    <property type="entry name" value="Cyclin_PHO80-like"/>
</dbReference>
<name>A0A1Y1XDB2_9FUNG</name>
<proteinExistence type="predicted"/>
<dbReference type="Pfam" id="PF00134">
    <property type="entry name" value="Cyclin_N"/>
    <property type="match status" value="1"/>
</dbReference>
<dbReference type="PANTHER" id="PTHR15615:SF10">
    <property type="entry name" value="PHO85 CYCLIN-2-RELATED"/>
    <property type="match status" value="1"/>
</dbReference>
<dbReference type="CDD" id="cd20557">
    <property type="entry name" value="CYCLIN_ScPCL1-like"/>
    <property type="match status" value="1"/>
</dbReference>
<dbReference type="EMBL" id="MCFE01000630">
    <property type="protein sequence ID" value="ORX83760.1"/>
    <property type="molecule type" value="Genomic_DNA"/>
</dbReference>
<dbReference type="OrthoDB" id="10250320at2759"/>
<dbReference type="GO" id="GO:0016538">
    <property type="term" value="F:cyclin-dependent protein serine/threonine kinase regulator activity"/>
    <property type="evidence" value="ECO:0007669"/>
    <property type="project" value="TreeGrafter"/>
</dbReference>
<keyword evidence="3" id="KW-1185">Reference proteome</keyword>
<dbReference type="PANTHER" id="PTHR15615">
    <property type="match status" value="1"/>
</dbReference>
<dbReference type="AlphaFoldDB" id="A0A1Y1XDB2"/>
<dbReference type="Proteomes" id="UP000193498">
    <property type="component" value="Unassembled WGS sequence"/>
</dbReference>
<feature type="non-terminal residue" evidence="2">
    <location>
        <position position="109"/>
    </location>
</feature>
<dbReference type="InParanoid" id="A0A1Y1XDB2"/>
<reference evidence="2 3" key="1">
    <citation type="submission" date="2016-07" db="EMBL/GenBank/DDBJ databases">
        <title>Pervasive Adenine N6-methylation of Active Genes in Fungi.</title>
        <authorList>
            <consortium name="DOE Joint Genome Institute"/>
            <person name="Mondo S.J."/>
            <person name="Dannebaum R.O."/>
            <person name="Kuo R.C."/>
            <person name="Labutti K."/>
            <person name="Haridas S."/>
            <person name="Kuo A."/>
            <person name="Salamov A."/>
            <person name="Ahrendt S.R."/>
            <person name="Lipzen A."/>
            <person name="Sullivan W."/>
            <person name="Andreopoulos W.B."/>
            <person name="Clum A."/>
            <person name="Lindquist E."/>
            <person name="Daum C."/>
            <person name="Ramamoorthy G.K."/>
            <person name="Gryganskyi A."/>
            <person name="Culley D."/>
            <person name="Magnuson J.K."/>
            <person name="James T.Y."/>
            <person name="O'Malley M.A."/>
            <person name="Stajich J.E."/>
            <person name="Spatafora J.W."/>
            <person name="Visel A."/>
            <person name="Grigoriev I.V."/>
        </authorList>
    </citation>
    <scope>NUCLEOTIDE SEQUENCE [LARGE SCALE GENOMIC DNA]</scope>
    <source>
        <strain evidence="2 3">CBS 931.73</strain>
    </source>
</reference>
<evidence type="ECO:0000259" key="1">
    <source>
        <dbReference type="Pfam" id="PF00134"/>
    </source>
</evidence>
<organism evidence="2 3">
    <name type="scientific">Basidiobolus meristosporus CBS 931.73</name>
    <dbReference type="NCBI Taxonomy" id="1314790"/>
    <lineage>
        <taxon>Eukaryota</taxon>
        <taxon>Fungi</taxon>
        <taxon>Fungi incertae sedis</taxon>
        <taxon>Zoopagomycota</taxon>
        <taxon>Entomophthoromycotina</taxon>
        <taxon>Basidiobolomycetes</taxon>
        <taxon>Basidiobolales</taxon>
        <taxon>Basidiobolaceae</taxon>
        <taxon>Basidiobolus</taxon>
    </lineage>
</organism>
<dbReference type="GO" id="GO:0000307">
    <property type="term" value="C:cyclin-dependent protein kinase holoenzyme complex"/>
    <property type="evidence" value="ECO:0007669"/>
    <property type="project" value="TreeGrafter"/>
</dbReference>
<feature type="non-terminal residue" evidence="2">
    <location>
        <position position="1"/>
    </location>
</feature>
<comment type="caution">
    <text evidence="2">The sequence shown here is derived from an EMBL/GenBank/DDBJ whole genome shotgun (WGS) entry which is preliminary data.</text>
</comment>
<accession>A0A1Y1XDB2</accession>
<dbReference type="GO" id="GO:0005634">
    <property type="term" value="C:nucleus"/>
    <property type="evidence" value="ECO:0007669"/>
    <property type="project" value="TreeGrafter"/>
</dbReference>
<dbReference type="InterPro" id="IPR006671">
    <property type="entry name" value="Cyclin_N"/>
</dbReference>
<dbReference type="SUPFAM" id="SSF47954">
    <property type="entry name" value="Cyclin-like"/>
    <property type="match status" value="1"/>
</dbReference>
<sequence length="109" mass="12649">PPFPSLVRRVIRHCGVQTSVLLVALIYVDRLRNYLPSKAVGTPTTGHRIFLASILLASKFHEDSALWCVDVADVVSKYWDILEVNEMERVFLEYIKFDLWVDRDHINSY</sequence>
<protein>
    <recommendedName>
        <fullName evidence="1">Cyclin N-terminal domain-containing protein</fullName>
    </recommendedName>
</protein>
<gene>
    <name evidence="2" type="ORF">K493DRAFT_195031</name>
</gene>
<feature type="domain" description="Cyclin N-terminal" evidence="1">
    <location>
        <begin position="8"/>
        <end position="99"/>
    </location>
</feature>
<dbReference type="InterPro" id="IPR036915">
    <property type="entry name" value="Cyclin-like_sf"/>
</dbReference>
<dbReference type="STRING" id="1314790.A0A1Y1XDB2"/>